<proteinExistence type="predicted"/>
<feature type="compositionally biased region" description="Polar residues" evidence="1">
    <location>
        <begin position="104"/>
        <end position="113"/>
    </location>
</feature>
<keyword evidence="3" id="KW-1185">Reference proteome</keyword>
<name>A0A8J5CSJ3_CHIOP</name>
<feature type="region of interest" description="Disordered" evidence="1">
    <location>
        <begin position="92"/>
        <end position="113"/>
    </location>
</feature>
<organism evidence="2 3">
    <name type="scientific">Chionoecetes opilio</name>
    <name type="common">Atlantic snow crab</name>
    <name type="synonym">Cancer opilio</name>
    <dbReference type="NCBI Taxonomy" id="41210"/>
    <lineage>
        <taxon>Eukaryota</taxon>
        <taxon>Metazoa</taxon>
        <taxon>Ecdysozoa</taxon>
        <taxon>Arthropoda</taxon>
        <taxon>Crustacea</taxon>
        <taxon>Multicrustacea</taxon>
        <taxon>Malacostraca</taxon>
        <taxon>Eumalacostraca</taxon>
        <taxon>Eucarida</taxon>
        <taxon>Decapoda</taxon>
        <taxon>Pleocyemata</taxon>
        <taxon>Brachyura</taxon>
        <taxon>Eubrachyura</taxon>
        <taxon>Majoidea</taxon>
        <taxon>Majidae</taxon>
        <taxon>Chionoecetes</taxon>
    </lineage>
</organism>
<gene>
    <name evidence="2" type="ORF">GWK47_007322</name>
</gene>
<dbReference type="Proteomes" id="UP000770661">
    <property type="component" value="Unassembled WGS sequence"/>
</dbReference>
<dbReference type="AlphaFoldDB" id="A0A8J5CSJ3"/>
<sequence length="113" mass="12597">MRSHQTLQSIASWGTRCSPLCNQTRLKPSLITRRQMQSTGTNTAILLEGRKIHLRGQVNILRGGVRLLASHINRPVEGRQGCPLCLETELHPTRRAPPARSGSRHTLQSTVRS</sequence>
<accession>A0A8J5CSJ3</accession>
<evidence type="ECO:0000256" key="1">
    <source>
        <dbReference type="SAM" id="MobiDB-lite"/>
    </source>
</evidence>
<evidence type="ECO:0000313" key="3">
    <source>
        <dbReference type="Proteomes" id="UP000770661"/>
    </source>
</evidence>
<protein>
    <submittedName>
        <fullName evidence="2">Uncharacterized protein</fullName>
    </submittedName>
</protein>
<reference evidence="2" key="1">
    <citation type="submission" date="2020-07" db="EMBL/GenBank/DDBJ databases">
        <title>The High-quality genome of the commercially important snow crab, Chionoecetes opilio.</title>
        <authorList>
            <person name="Jeong J.-H."/>
            <person name="Ryu S."/>
        </authorList>
    </citation>
    <scope>NUCLEOTIDE SEQUENCE</scope>
    <source>
        <strain evidence="2">MADBK_172401_WGS</strain>
        <tissue evidence="2">Digestive gland</tissue>
    </source>
</reference>
<evidence type="ECO:0000313" key="2">
    <source>
        <dbReference type="EMBL" id="KAG0719250.1"/>
    </source>
</evidence>
<dbReference type="EMBL" id="JACEEZ010014804">
    <property type="protein sequence ID" value="KAG0719250.1"/>
    <property type="molecule type" value="Genomic_DNA"/>
</dbReference>
<comment type="caution">
    <text evidence="2">The sequence shown here is derived from an EMBL/GenBank/DDBJ whole genome shotgun (WGS) entry which is preliminary data.</text>
</comment>